<accession>A0A8J5QZ50</accession>
<evidence type="ECO:0000313" key="3">
    <source>
        <dbReference type="Proteomes" id="UP000729402"/>
    </source>
</evidence>
<dbReference type="EMBL" id="JAAALK010001404">
    <property type="protein sequence ID" value="KAG8042973.1"/>
    <property type="molecule type" value="Genomic_DNA"/>
</dbReference>
<dbReference type="AlphaFoldDB" id="A0A8J5QZ50"/>
<dbReference type="EMBL" id="JAAALK010001404">
    <property type="protein sequence ID" value="KAG8042980.1"/>
    <property type="molecule type" value="Genomic_DNA"/>
</dbReference>
<keyword evidence="3" id="KW-1185">Reference proteome</keyword>
<dbReference type="Proteomes" id="UP000729402">
    <property type="component" value="Unassembled WGS sequence"/>
</dbReference>
<reference evidence="1" key="1">
    <citation type="journal article" date="2021" name="bioRxiv">
        <title>Whole Genome Assembly and Annotation of Northern Wild Rice, Zizania palustris L., Supports a Whole Genome Duplication in the Zizania Genus.</title>
        <authorList>
            <person name="Haas M."/>
            <person name="Kono T."/>
            <person name="Macchietto M."/>
            <person name="Millas R."/>
            <person name="McGilp L."/>
            <person name="Shao M."/>
            <person name="Duquette J."/>
            <person name="Hirsch C.N."/>
            <person name="Kimball J."/>
        </authorList>
    </citation>
    <scope>NUCLEOTIDE SEQUENCE</scope>
    <source>
        <tissue evidence="1">Fresh leaf tissue</tissue>
    </source>
</reference>
<proteinExistence type="predicted"/>
<evidence type="ECO:0000313" key="1">
    <source>
        <dbReference type="EMBL" id="KAG8042973.1"/>
    </source>
</evidence>
<reference evidence="1" key="2">
    <citation type="submission" date="2021-02" db="EMBL/GenBank/DDBJ databases">
        <authorList>
            <person name="Kimball J.A."/>
            <person name="Haas M.W."/>
            <person name="Macchietto M."/>
            <person name="Kono T."/>
            <person name="Duquette J."/>
            <person name="Shao M."/>
        </authorList>
    </citation>
    <scope>NUCLEOTIDE SEQUENCE</scope>
    <source>
        <tissue evidence="1">Fresh leaf tissue</tissue>
    </source>
</reference>
<name>A0A8J5QZ50_ZIZPA</name>
<comment type="caution">
    <text evidence="1">The sequence shown here is derived from an EMBL/GenBank/DDBJ whole genome shotgun (WGS) entry which is preliminary data.</text>
</comment>
<evidence type="ECO:0000313" key="2">
    <source>
        <dbReference type="EMBL" id="KAG8042980.1"/>
    </source>
</evidence>
<protein>
    <submittedName>
        <fullName evidence="1">Uncharacterized protein</fullName>
    </submittedName>
</protein>
<gene>
    <name evidence="1" type="ORF">GUJ93_ZPchr2170g33342</name>
    <name evidence="2" type="ORF">GUJ93_ZPchr2170g33354</name>
</gene>
<sequence>MSSQSDLNSGNPIENAMHAIMKRLDSLDEKLQPLQPLQEKNFTIVINIFIIHNKIIIFILIIIFLDLNLILTITTSPWTT</sequence>
<organism evidence="1 3">
    <name type="scientific">Zizania palustris</name>
    <name type="common">Northern wild rice</name>
    <dbReference type="NCBI Taxonomy" id="103762"/>
    <lineage>
        <taxon>Eukaryota</taxon>
        <taxon>Viridiplantae</taxon>
        <taxon>Streptophyta</taxon>
        <taxon>Embryophyta</taxon>
        <taxon>Tracheophyta</taxon>
        <taxon>Spermatophyta</taxon>
        <taxon>Magnoliopsida</taxon>
        <taxon>Liliopsida</taxon>
        <taxon>Poales</taxon>
        <taxon>Poaceae</taxon>
        <taxon>BOP clade</taxon>
        <taxon>Oryzoideae</taxon>
        <taxon>Oryzeae</taxon>
        <taxon>Zizaniinae</taxon>
        <taxon>Zizania</taxon>
    </lineage>
</organism>